<evidence type="ECO:0000313" key="2">
    <source>
        <dbReference type="EMBL" id="KAB7892313.1"/>
    </source>
</evidence>
<evidence type="ECO:0000313" key="1">
    <source>
        <dbReference type="EMBL" id="KAB7888640.1"/>
    </source>
</evidence>
<sequence>MTIMQIEEILLEPNDFIYELEAKIIDTQYHDWNSKEGLTVYEIAFIDFFDLMQVETYSLEDLLNSPYQIKLKSINNPNRKKGIEKAIEKINSIYKKLYEKDLIRNTLDAMIPECPNMEYQDMDFKDELINKLTRRTAITNILEVYLLYHYVDYESIVSTIRDDLKTFRFLDVKNHSRDAKKAIEKMNIDDVCLKGVEIKIGSLPFKKYIQSYSLYITYLSDGSLRLTRYKIPLVRSLKYFECNDKYIFNLNNSKIFINRPLSKEKRIFEPLRDEIENRLVLIGTKLSNAKEIAGILLQTYKKLLKN</sequence>
<dbReference type="EMBL" id="WFKJ01000006">
    <property type="protein sequence ID" value="KAB7892313.1"/>
    <property type="molecule type" value="Genomic_DNA"/>
</dbReference>
<organism evidence="1 4">
    <name type="scientific">Poseidonibacter ostreae</name>
    <dbReference type="NCBI Taxonomy" id="2654171"/>
    <lineage>
        <taxon>Bacteria</taxon>
        <taxon>Pseudomonadati</taxon>
        <taxon>Campylobacterota</taxon>
        <taxon>Epsilonproteobacteria</taxon>
        <taxon>Campylobacterales</taxon>
        <taxon>Arcobacteraceae</taxon>
        <taxon>Poseidonibacter</taxon>
    </lineage>
</organism>
<protein>
    <submittedName>
        <fullName evidence="1">Uncharacterized protein</fullName>
    </submittedName>
</protein>
<comment type="caution">
    <text evidence="1">The sequence shown here is derived from an EMBL/GenBank/DDBJ whole genome shotgun (WGS) entry which is preliminary data.</text>
</comment>
<name>A0A6L4WTU5_9BACT</name>
<dbReference type="Proteomes" id="UP000461010">
    <property type="component" value="Unassembled WGS sequence"/>
</dbReference>
<dbReference type="Proteomes" id="UP000472839">
    <property type="component" value="Unassembled WGS sequence"/>
</dbReference>
<evidence type="ECO:0000313" key="3">
    <source>
        <dbReference type="Proteomes" id="UP000461010"/>
    </source>
</evidence>
<gene>
    <name evidence="2" type="ORF">GBG18_03420</name>
    <name evidence="1" type="ORF">GBG19_08500</name>
</gene>
<dbReference type="AlphaFoldDB" id="A0A6L4WTU5"/>
<reference evidence="3 4" key="1">
    <citation type="submission" date="2019-10" db="EMBL/GenBank/DDBJ databases">
        <title>Poseidonibacter ostreae sp. nov., isolated from the gut of the Ostrea denselamellosa.</title>
        <authorList>
            <person name="Choi A."/>
        </authorList>
    </citation>
    <scope>NUCLEOTIDE SEQUENCE [LARGE SCALE GENOMIC DNA]</scope>
    <source>
        <strain evidence="1 4">SJOD-M-33</strain>
        <strain evidence="2 3">SJOD-M-5</strain>
    </source>
</reference>
<proteinExistence type="predicted"/>
<dbReference type="RefSeq" id="WP_152188421.1">
    <property type="nucleotide sequence ID" value="NZ_WFKI01000006.1"/>
</dbReference>
<evidence type="ECO:0000313" key="4">
    <source>
        <dbReference type="Proteomes" id="UP000472839"/>
    </source>
</evidence>
<dbReference type="EMBL" id="WFKK01000022">
    <property type="protein sequence ID" value="KAB7888640.1"/>
    <property type="molecule type" value="Genomic_DNA"/>
</dbReference>
<accession>A0A6L4WTU5</accession>
<keyword evidence="3" id="KW-1185">Reference proteome</keyword>